<organism evidence="10">
    <name type="scientific">Haptolina ericina</name>
    <dbReference type="NCBI Taxonomy" id="156174"/>
    <lineage>
        <taxon>Eukaryota</taxon>
        <taxon>Haptista</taxon>
        <taxon>Haptophyta</taxon>
        <taxon>Prymnesiophyceae</taxon>
        <taxon>Prymnesiales</taxon>
        <taxon>Prymnesiaceae</taxon>
        <taxon>Haptolina</taxon>
    </lineage>
</organism>
<feature type="compositionally biased region" description="Basic and acidic residues" evidence="6">
    <location>
        <begin position="144"/>
        <end position="156"/>
    </location>
</feature>
<reference evidence="10" key="1">
    <citation type="submission" date="2021-01" db="EMBL/GenBank/DDBJ databases">
        <authorList>
            <person name="Corre E."/>
            <person name="Pelletier E."/>
            <person name="Niang G."/>
            <person name="Scheremetjew M."/>
            <person name="Finn R."/>
            <person name="Kale V."/>
            <person name="Holt S."/>
            <person name="Cochrane G."/>
            <person name="Meng A."/>
            <person name="Brown T."/>
            <person name="Cohen L."/>
        </authorList>
    </citation>
    <scope>NUCLEOTIDE SEQUENCE</scope>
    <source>
        <strain evidence="10">CCMP281</strain>
    </source>
</reference>
<gene>
    <name evidence="10" type="ORF">HERI1096_LOCUS32480</name>
</gene>
<feature type="transmembrane region" description="Helical" evidence="7">
    <location>
        <begin position="359"/>
        <end position="381"/>
    </location>
</feature>
<evidence type="ECO:0000259" key="8">
    <source>
        <dbReference type="Pfam" id="PF07970"/>
    </source>
</evidence>
<dbReference type="InterPro" id="IPR012936">
    <property type="entry name" value="Erv_C"/>
</dbReference>
<name>A0A7S3BPE8_9EUKA</name>
<accession>A0A7S3BPE8</accession>
<dbReference type="PANTHER" id="PTHR10984">
    <property type="entry name" value="ENDOPLASMIC RETICULUM-GOLGI INTERMEDIATE COMPARTMENT PROTEIN"/>
    <property type="match status" value="1"/>
</dbReference>
<dbReference type="GO" id="GO:0005783">
    <property type="term" value="C:endoplasmic reticulum"/>
    <property type="evidence" value="ECO:0007669"/>
    <property type="project" value="TreeGrafter"/>
</dbReference>
<evidence type="ECO:0000259" key="9">
    <source>
        <dbReference type="Pfam" id="PF13850"/>
    </source>
</evidence>
<keyword evidence="3 7" id="KW-0812">Transmembrane</keyword>
<evidence type="ECO:0000256" key="4">
    <source>
        <dbReference type="ARBA" id="ARBA00022989"/>
    </source>
</evidence>
<keyword evidence="5 7" id="KW-0472">Membrane</keyword>
<evidence type="ECO:0000256" key="2">
    <source>
        <dbReference type="ARBA" id="ARBA00005648"/>
    </source>
</evidence>
<feature type="compositionally biased region" description="Acidic residues" evidence="6">
    <location>
        <begin position="157"/>
        <end position="168"/>
    </location>
</feature>
<evidence type="ECO:0000256" key="6">
    <source>
        <dbReference type="SAM" id="MobiDB-lite"/>
    </source>
</evidence>
<proteinExistence type="inferred from homology"/>
<dbReference type="GO" id="GO:0016020">
    <property type="term" value="C:membrane"/>
    <property type="evidence" value="ECO:0007669"/>
    <property type="project" value="UniProtKB-SubCell"/>
</dbReference>
<evidence type="ECO:0000256" key="5">
    <source>
        <dbReference type="ARBA" id="ARBA00023136"/>
    </source>
</evidence>
<dbReference type="InterPro" id="IPR045888">
    <property type="entry name" value="Erv"/>
</dbReference>
<evidence type="ECO:0000313" key="10">
    <source>
        <dbReference type="EMBL" id="CAE0138903.1"/>
    </source>
</evidence>
<evidence type="ECO:0000256" key="7">
    <source>
        <dbReference type="SAM" id="Phobius"/>
    </source>
</evidence>
<keyword evidence="4 7" id="KW-1133">Transmembrane helix</keyword>
<evidence type="ECO:0000256" key="3">
    <source>
        <dbReference type="ARBA" id="ARBA00022692"/>
    </source>
</evidence>
<sequence>MRFSSFDVYPKTLKEFRQRTQTGAIISIVCATLIAILACIEISDFAQIKTHDRLFVDTSRGQKLRINVNVTFPALPCSVISLDALDLSGNHVSPQELHMTKHRLDAHGAQLPDLPDEPSAMKLPAYVLGGHHKHVPQRAPQRKPLFEPRKGGSKEGADDEADDDADDNVAGELAPALSKGQKGMNGPNIALSQLLAELLPNVFEDKQAIAELKKHVGEGCTYGGYMMVNKVAGNFHFALQKADHHTLMSVFGKREALNVSHVIHSISFGDEYPGMVNPLQNVRKILDHDSGYFQYYLKVVPTVYEPMGGKAPVHTNQYSYTELFRNTHDIDKLPAVFFNYEFSPIMARFTETRRSLSNFLTGLCAIVGGVFTVAGMVDACIHRFDQKKRVGGA</sequence>
<dbReference type="EMBL" id="HBHX01058849">
    <property type="protein sequence ID" value="CAE0138903.1"/>
    <property type="molecule type" value="Transcribed_RNA"/>
</dbReference>
<feature type="region of interest" description="Disordered" evidence="6">
    <location>
        <begin position="132"/>
        <end position="168"/>
    </location>
</feature>
<feature type="transmembrane region" description="Helical" evidence="7">
    <location>
        <begin position="21"/>
        <end position="43"/>
    </location>
</feature>
<comment type="similarity">
    <text evidence="2">Belongs to the ERGIC family.</text>
</comment>
<feature type="domain" description="Endoplasmic reticulum vesicle transporter C-terminal" evidence="8">
    <location>
        <begin position="209"/>
        <end position="378"/>
    </location>
</feature>
<dbReference type="Pfam" id="PF07970">
    <property type="entry name" value="COPIIcoated_ERV"/>
    <property type="match status" value="1"/>
</dbReference>
<dbReference type="AlphaFoldDB" id="A0A7S3BPE8"/>
<dbReference type="InterPro" id="IPR039542">
    <property type="entry name" value="Erv_N"/>
</dbReference>
<dbReference type="GO" id="GO:0030134">
    <property type="term" value="C:COPII-coated ER to Golgi transport vesicle"/>
    <property type="evidence" value="ECO:0007669"/>
    <property type="project" value="TreeGrafter"/>
</dbReference>
<protein>
    <recommendedName>
        <fullName evidence="11">Endoplasmic reticulum vesicle transporter C-terminal domain-containing protein</fullName>
    </recommendedName>
</protein>
<dbReference type="Pfam" id="PF13850">
    <property type="entry name" value="ERGIC_N"/>
    <property type="match status" value="1"/>
</dbReference>
<evidence type="ECO:0000256" key="1">
    <source>
        <dbReference type="ARBA" id="ARBA00004141"/>
    </source>
</evidence>
<evidence type="ECO:0008006" key="11">
    <source>
        <dbReference type="Google" id="ProtNLM"/>
    </source>
</evidence>
<dbReference type="PANTHER" id="PTHR10984:SF25">
    <property type="entry name" value="ENDOPLASMIC RETICULUM-GOLGI INTERMEDIATE COMPARTMENT PROTEIN 3"/>
    <property type="match status" value="1"/>
</dbReference>
<feature type="domain" description="Endoplasmic reticulum vesicle transporter N-terminal" evidence="9">
    <location>
        <begin position="4"/>
        <end position="91"/>
    </location>
</feature>
<comment type="subcellular location">
    <subcellularLocation>
        <location evidence="1">Membrane</location>
        <topology evidence="1">Multi-pass membrane protein</topology>
    </subcellularLocation>
</comment>